<accession>A0AAD6MJW0</accession>
<feature type="region of interest" description="Disordered" evidence="1">
    <location>
        <begin position="1"/>
        <end position="24"/>
    </location>
</feature>
<dbReference type="AlphaFoldDB" id="A0AAD6MJW0"/>
<dbReference type="EMBL" id="JAQIZT010000008">
    <property type="protein sequence ID" value="KAJ6986671.1"/>
    <property type="molecule type" value="Genomic_DNA"/>
</dbReference>
<comment type="caution">
    <text evidence="2">The sequence shown here is derived from an EMBL/GenBank/DDBJ whole genome shotgun (WGS) entry which is preliminary data.</text>
</comment>
<organism evidence="2 3">
    <name type="scientific">Populus alba x Populus x berolinensis</name>
    <dbReference type="NCBI Taxonomy" id="444605"/>
    <lineage>
        <taxon>Eukaryota</taxon>
        <taxon>Viridiplantae</taxon>
        <taxon>Streptophyta</taxon>
        <taxon>Embryophyta</taxon>
        <taxon>Tracheophyta</taxon>
        <taxon>Spermatophyta</taxon>
        <taxon>Magnoliopsida</taxon>
        <taxon>eudicotyledons</taxon>
        <taxon>Gunneridae</taxon>
        <taxon>Pentapetalae</taxon>
        <taxon>rosids</taxon>
        <taxon>fabids</taxon>
        <taxon>Malpighiales</taxon>
        <taxon>Salicaceae</taxon>
        <taxon>Saliceae</taxon>
        <taxon>Populus</taxon>
    </lineage>
</organism>
<evidence type="ECO:0000256" key="1">
    <source>
        <dbReference type="SAM" id="MobiDB-lite"/>
    </source>
</evidence>
<dbReference type="Proteomes" id="UP001164929">
    <property type="component" value="Chromosome 8"/>
</dbReference>
<evidence type="ECO:0000313" key="2">
    <source>
        <dbReference type="EMBL" id="KAJ6986671.1"/>
    </source>
</evidence>
<gene>
    <name evidence="2" type="ORF">NC653_020024</name>
</gene>
<reference evidence="2" key="1">
    <citation type="journal article" date="2023" name="Mol. Ecol. Resour.">
        <title>Chromosome-level genome assembly of a triploid poplar Populus alba 'Berolinensis'.</title>
        <authorList>
            <person name="Chen S."/>
            <person name="Yu Y."/>
            <person name="Wang X."/>
            <person name="Wang S."/>
            <person name="Zhang T."/>
            <person name="Zhou Y."/>
            <person name="He R."/>
            <person name="Meng N."/>
            <person name="Wang Y."/>
            <person name="Liu W."/>
            <person name="Liu Z."/>
            <person name="Liu J."/>
            <person name="Guo Q."/>
            <person name="Huang H."/>
            <person name="Sederoff R.R."/>
            <person name="Wang G."/>
            <person name="Qu G."/>
            <person name="Chen S."/>
        </authorList>
    </citation>
    <scope>NUCLEOTIDE SEQUENCE</scope>
    <source>
        <strain evidence="2">SC-2020</strain>
    </source>
</reference>
<protein>
    <submittedName>
        <fullName evidence="2">Uncharacterized protein</fullName>
    </submittedName>
</protein>
<evidence type="ECO:0000313" key="3">
    <source>
        <dbReference type="Proteomes" id="UP001164929"/>
    </source>
</evidence>
<keyword evidence="3" id="KW-1185">Reference proteome</keyword>
<sequence length="45" mass="4933">MTRGAVSSPPNPGPERLEPFGGAHSSRMNVIGCHELLFRVQDRLD</sequence>
<proteinExistence type="predicted"/>
<name>A0AAD6MJW0_9ROSI</name>